<evidence type="ECO:0000313" key="6">
    <source>
        <dbReference type="Proteomes" id="UP000233343"/>
    </source>
</evidence>
<dbReference type="Gene3D" id="1.10.10.630">
    <property type="entry name" value="DnaD domain-like"/>
    <property type="match status" value="1"/>
</dbReference>
<proteinExistence type="inferred from homology"/>
<evidence type="ECO:0000256" key="1">
    <source>
        <dbReference type="ARBA" id="ARBA00093462"/>
    </source>
</evidence>
<protein>
    <submittedName>
        <fullName evidence="5">DNA replication protein DnaD</fullName>
    </submittedName>
</protein>
<dbReference type="SUPFAM" id="SSF158499">
    <property type="entry name" value="DnaD domain-like"/>
    <property type="match status" value="1"/>
</dbReference>
<sequence length="235" mass="27893">MAKNTMIKWLQEGNITIPGVLLSQYKEMNLNEQELMLILHMISFIEKGNEFPTPVDLSERMTIPVSECTDYLRKLIQKGYIEIKEVYREDGIRCEKYCLDSLWDKLVDQFLLSKKKEEAVKNRQNETELYSIFESEFGRPLSPFECETLALWMDDDHHEPQIIKAALREAVMSGKLNFRYIDRILFEWKKNGIKTVEQAMNHGKKFRQNQTQRRKEASQPEISTDKVPFYNWLEQ</sequence>
<evidence type="ECO:0000259" key="3">
    <source>
        <dbReference type="Pfam" id="PF07261"/>
    </source>
</evidence>
<reference evidence="5 6" key="1">
    <citation type="journal article" date="2010" name="Int. J. Syst. Evol. Microbiol.">
        <title>Bacillus horneckiae sp. nov., isolated from a spacecraft-assembly clean room.</title>
        <authorList>
            <person name="Vaishampayan P."/>
            <person name="Probst A."/>
            <person name="Krishnamurthi S."/>
            <person name="Ghosh S."/>
            <person name="Osman S."/>
            <person name="McDowall A."/>
            <person name="Ruckmani A."/>
            <person name="Mayilraj S."/>
            <person name="Venkateswaran K."/>
        </authorList>
    </citation>
    <scope>NUCLEOTIDE SEQUENCE [LARGE SCALE GENOMIC DNA]</scope>
    <source>
        <strain evidence="6">1PO1SC</strain>
    </source>
</reference>
<dbReference type="InterPro" id="IPR034829">
    <property type="entry name" value="DnaD-like_sf"/>
</dbReference>
<dbReference type="InterPro" id="IPR053843">
    <property type="entry name" value="DnaD_N"/>
</dbReference>
<organism evidence="5 6">
    <name type="scientific">Cytobacillus horneckiae</name>
    <dbReference type="NCBI Taxonomy" id="549687"/>
    <lineage>
        <taxon>Bacteria</taxon>
        <taxon>Bacillati</taxon>
        <taxon>Bacillota</taxon>
        <taxon>Bacilli</taxon>
        <taxon>Bacillales</taxon>
        <taxon>Bacillaceae</taxon>
        <taxon>Cytobacillus</taxon>
    </lineage>
</organism>
<feature type="domain" description="DnaD N-terminal" evidence="4">
    <location>
        <begin position="17"/>
        <end position="116"/>
    </location>
</feature>
<comment type="caution">
    <text evidence="5">The sequence shown here is derived from an EMBL/GenBank/DDBJ whole genome shotgun (WGS) entry which is preliminary data.</text>
</comment>
<dbReference type="NCBIfam" id="TIGR01446">
    <property type="entry name" value="DnaD_dom"/>
    <property type="match status" value="1"/>
</dbReference>
<dbReference type="InterPro" id="IPR053162">
    <property type="entry name" value="DnaD"/>
</dbReference>
<keyword evidence="6" id="KW-1185">Reference proteome</keyword>
<name>A0A2N0ZCQ9_9BACI</name>
<evidence type="ECO:0000256" key="2">
    <source>
        <dbReference type="SAM" id="MobiDB-lite"/>
    </source>
</evidence>
<feature type="domain" description="DnaB/C C-terminal" evidence="3">
    <location>
        <begin position="130"/>
        <end position="202"/>
    </location>
</feature>
<dbReference type="SUPFAM" id="SSF46785">
    <property type="entry name" value="Winged helix' DNA-binding domain"/>
    <property type="match status" value="1"/>
</dbReference>
<dbReference type="EMBL" id="PISD01000046">
    <property type="protein sequence ID" value="PKG27288.1"/>
    <property type="molecule type" value="Genomic_DNA"/>
</dbReference>
<dbReference type="InterPro" id="IPR006343">
    <property type="entry name" value="DnaB/C_C"/>
</dbReference>
<accession>A0A2N0ZCQ9</accession>
<dbReference type="InterPro" id="IPR036390">
    <property type="entry name" value="WH_DNA-bd_sf"/>
</dbReference>
<comment type="similarity">
    <text evidence="1">Belongs to the DnaB/DnaD family.</text>
</comment>
<dbReference type="PANTHER" id="PTHR37293:SF6">
    <property type="entry name" value="DNA REPLICATION PROTEIN DNAD"/>
    <property type="match status" value="1"/>
</dbReference>
<gene>
    <name evidence="5" type="ORF">CWS20_19180</name>
</gene>
<dbReference type="Gene3D" id="1.10.10.10">
    <property type="entry name" value="Winged helix-like DNA-binding domain superfamily/Winged helix DNA-binding domain"/>
    <property type="match status" value="1"/>
</dbReference>
<dbReference type="Pfam" id="PF07261">
    <property type="entry name" value="DnaB_2"/>
    <property type="match status" value="1"/>
</dbReference>
<dbReference type="InterPro" id="IPR036388">
    <property type="entry name" value="WH-like_DNA-bd_sf"/>
</dbReference>
<evidence type="ECO:0000259" key="4">
    <source>
        <dbReference type="Pfam" id="PF21984"/>
    </source>
</evidence>
<dbReference type="RefSeq" id="WP_066200500.1">
    <property type="nucleotide sequence ID" value="NZ_JARMMB010000058.1"/>
</dbReference>
<evidence type="ECO:0000313" key="5">
    <source>
        <dbReference type="EMBL" id="PKG27288.1"/>
    </source>
</evidence>
<feature type="region of interest" description="Disordered" evidence="2">
    <location>
        <begin position="203"/>
        <end position="223"/>
    </location>
</feature>
<dbReference type="PANTHER" id="PTHR37293">
    <property type="entry name" value="PHAGE REPLICATION PROTEIN-RELATED"/>
    <property type="match status" value="1"/>
</dbReference>
<dbReference type="AlphaFoldDB" id="A0A2N0ZCQ9"/>
<dbReference type="Proteomes" id="UP000233343">
    <property type="component" value="Unassembled WGS sequence"/>
</dbReference>
<dbReference type="Pfam" id="PF21984">
    <property type="entry name" value="DnaD_N"/>
    <property type="match status" value="1"/>
</dbReference>